<dbReference type="EMBL" id="JACGCM010001155">
    <property type="protein sequence ID" value="KAF6160727.1"/>
    <property type="molecule type" value="Genomic_DNA"/>
</dbReference>
<evidence type="ECO:0000256" key="5">
    <source>
        <dbReference type="ARBA" id="ARBA00022723"/>
    </source>
</evidence>
<dbReference type="OrthoDB" id="2789670at2759"/>
<protein>
    <recommendedName>
        <fullName evidence="15">Cytochrome P450</fullName>
    </recommendedName>
</protein>
<organism evidence="13 14">
    <name type="scientific">Kingdonia uniflora</name>
    <dbReference type="NCBI Taxonomy" id="39325"/>
    <lineage>
        <taxon>Eukaryota</taxon>
        <taxon>Viridiplantae</taxon>
        <taxon>Streptophyta</taxon>
        <taxon>Embryophyta</taxon>
        <taxon>Tracheophyta</taxon>
        <taxon>Spermatophyta</taxon>
        <taxon>Magnoliopsida</taxon>
        <taxon>Ranunculales</taxon>
        <taxon>Circaeasteraceae</taxon>
        <taxon>Kingdonia</taxon>
    </lineage>
</organism>
<dbReference type="Pfam" id="PF00067">
    <property type="entry name" value="p450"/>
    <property type="match status" value="1"/>
</dbReference>
<keyword evidence="14" id="KW-1185">Reference proteome</keyword>
<evidence type="ECO:0000256" key="9">
    <source>
        <dbReference type="ARBA" id="ARBA00023136"/>
    </source>
</evidence>
<dbReference type="GO" id="GO:0020037">
    <property type="term" value="F:heme binding"/>
    <property type="evidence" value="ECO:0007669"/>
    <property type="project" value="InterPro"/>
</dbReference>
<dbReference type="FunFam" id="1.10.630.10:FF:000026">
    <property type="entry name" value="Cytochrome P450 82C4"/>
    <property type="match status" value="1"/>
</dbReference>
<dbReference type="Proteomes" id="UP000541444">
    <property type="component" value="Unassembled WGS sequence"/>
</dbReference>
<name>A0A7J7N0U2_9MAGN</name>
<evidence type="ECO:0000256" key="6">
    <source>
        <dbReference type="ARBA" id="ARBA00022989"/>
    </source>
</evidence>
<feature type="binding site" description="axial binding residue" evidence="10">
    <location>
        <position position="459"/>
    </location>
    <ligand>
        <name>heme</name>
        <dbReference type="ChEBI" id="CHEBI:30413"/>
    </ligand>
    <ligandPart>
        <name>Fe</name>
        <dbReference type="ChEBI" id="CHEBI:18248"/>
    </ligandPart>
</feature>
<keyword evidence="6 12" id="KW-1133">Transmembrane helix</keyword>
<dbReference type="PRINTS" id="PR00385">
    <property type="entry name" value="P450"/>
</dbReference>
<evidence type="ECO:0000313" key="13">
    <source>
        <dbReference type="EMBL" id="KAF6160727.1"/>
    </source>
</evidence>
<evidence type="ECO:0000256" key="7">
    <source>
        <dbReference type="ARBA" id="ARBA00023002"/>
    </source>
</evidence>
<reference evidence="13 14" key="1">
    <citation type="journal article" date="2020" name="IScience">
        <title>Genome Sequencing of the Endangered Kingdonia uniflora (Circaeasteraceae, Ranunculales) Reveals Potential Mechanisms of Evolutionary Specialization.</title>
        <authorList>
            <person name="Sun Y."/>
            <person name="Deng T."/>
            <person name="Zhang A."/>
            <person name="Moore M.J."/>
            <person name="Landis J.B."/>
            <person name="Lin N."/>
            <person name="Zhang H."/>
            <person name="Zhang X."/>
            <person name="Huang J."/>
            <person name="Zhang X."/>
            <person name="Sun H."/>
            <person name="Wang H."/>
        </authorList>
    </citation>
    <scope>NUCLEOTIDE SEQUENCE [LARGE SCALE GENOMIC DNA]</scope>
    <source>
        <strain evidence="13">TB1705</strain>
        <tissue evidence="13">Leaf</tissue>
    </source>
</reference>
<feature type="transmembrane region" description="Helical" evidence="12">
    <location>
        <begin position="15"/>
        <end position="34"/>
    </location>
</feature>
<dbReference type="SUPFAM" id="SSF48264">
    <property type="entry name" value="Cytochrome P450"/>
    <property type="match status" value="1"/>
</dbReference>
<dbReference type="PRINTS" id="PR00463">
    <property type="entry name" value="EP450I"/>
</dbReference>
<dbReference type="InterPro" id="IPR017972">
    <property type="entry name" value="Cyt_P450_CS"/>
</dbReference>
<evidence type="ECO:0000256" key="3">
    <source>
        <dbReference type="ARBA" id="ARBA00022617"/>
    </source>
</evidence>
<sequence>MEKLQSLLSSLENTTLLATTLVTISLILIVVFVVNRGSRNWRNAPPGPKGWPIFGYLPYVTNRLHEDLFHLAKTYGPLFSLCMGQKPVIVVSSPEVAREFLRDNDSNFSSRMITDVARCIAYDATTVVFVPYGARWRLLRKIIKTEVFSARAIDLLQPARAQEVQGLLRSIHSAAQSKTAVNIGETMFVFFANIISNLVCSKSLFDTEKKEGRELKEMFSEILQIIVLPNVSDLIPFLRPFDPQGLRRKIKKIVPRFDKFFDKLVDDRVEEKKNGVEINKNGRSDVLDVLLDYRSDKDEDLLKKFSKFDIKGLIADMFVAGTDTTPSTIEWGITEILRNTDVYKKVLAELDTVVGKNRFVEETDIPKLVYFQAVIKEVFRLHPGLPLLIPRRSDEPCEIYGYHVPKNTIVFVNVWGMSRDPKIWTNPLVFNPERFIGNNMDVKGQDFEILPFGAGRRSCVGMPLGLRMVQYTVASILHAFEWDFPADMLEDTTERVGVTVQKAKTLIGVPKPRLPNSVYQ</sequence>
<comment type="cofactor">
    <cofactor evidence="10">
        <name>heme</name>
        <dbReference type="ChEBI" id="CHEBI:30413"/>
    </cofactor>
</comment>
<evidence type="ECO:0000256" key="10">
    <source>
        <dbReference type="PIRSR" id="PIRSR602401-1"/>
    </source>
</evidence>
<keyword evidence="9 12" id="KW-0472">Membrane</keyword>
<dbReference type="InterPro" id="IPR001128">
    <property type="entry name" value="Cyt_P450"/>
</dbReference>
<dbReference type="PROSITE" id="PS00086">
    <property type="entry name" value="CYTOCHROME_P450"/>
    <property type="match status" value="1"/>
</dbReference>
<dbReference type="InterPro" id="IPR002401">
    <property type="entry name" value="Cyt_P450_E_grp-I"/>
</dbReference>
<dbReference type="InterPro" id="IPR036396">
    <property type="entry name" value="Cyt_P450_sf"/>
</dbReference>
<evidence type="ECO:0000256" key="2">
    <source>
        <dbReference type="ARBA" id="ARBA00010617"/>
    </source>
</evidence>
<keyword evidence="7 11" id="KW-0560">Oxidoreductase</keyword>
<dbReference type="GO" id="GO:0044550">
    <property type="term" value="P:secondary metabolite biosynthetic process"/>
    <property type="evidence" value="ECO:0007669"/>
    <property type="project" value="UniProtKB-ARBA"/>
</dbReference>
<keyword evidence="11" id="KW-0503">Monooxygenase</keyword>
<comment type="similarity">
    <text evidence="2 11">Belongs to the cytochrome P450 family.</text>
</comment>
<evidence type="ECO:0008006" key="15">
    <source>
        <dbReference type="Google" id="ProtNLM"/>
    </source>
</evidence>
<comment type="subcellular location">
    <subcellularLocation>
        <location evidence="1">Membrane</location>
    </subcellularLocation>
</comment>
<dbReference type="GO" id="GO:0016020">
    <property type="term" value="C:membrane"/>
    <property type="evidence" value="ECO:0007669"/>
    <property type="project" value="UniProtKB-SubCell"/>
</dbReference>
<dbReference type="GO" id="GO:0004497">
    <property type="term" value="F:monooxygenase activity"/>
    <property type="evidence" value="ECO:0007669"/>
    <property type="project" value="UniProtKB-KW"/>
</dbReference>
<keyword evidence="8 10" id="KW-0408">Iron</keyword>
<evidence type="ECO:0000256" key="11">
    <source>
        <dbReference type="RuleBase" id="RU000461"/>
    </source>
</evidence>
<dbReference type="PANTHER" id="PTHR47950:SF41">
    <property type="entry name" value="(S)-N-METHYLCOCLAURINE 3'-HYDROXYLASE ISOZYME 2-RELATED"/>
    <property type="match status" value="1"/>
</dbReference>
<evidence type="ECO:0000313" key="14">
    <source>
        <dbReference type="Proteomes" id="UP000541444"/>
    </source>
</evidence>
<evidence type="ECO:0000256" key="12">
    <source>
        <dbReference type="SAM" id="Phobius"/>
    </source>
</evidence>
<proteinExistence type="inferred from homology"/>
<evidence type="ECO:0000256" key="1">
    <source>
        <dbReference type="ARBA" id="ARBA00004370"/>
    </source>
</evidence>
<dbReference type="GO" id="GO:0016705">
    <property type="term" value="F:oxidoreductase activity, acting on paired donors, with incorporation or reduction of molecular oxygen"/>
    <property type="evidence" value="ECO:0007669"/>
    <property type="project" value="InterPro"/>
</dbReference>
<keyword evidence="4 12" id="KW-0812">Transmembrane</keyword>
<gene>
    <name evidence="13" type="ORF">GIB67_035928</name>
</gene>
<evidence type="ECO:0000256" key="8">
    <source>
        <dbReference type="ARBA" id="ARBA00023004"/>
    </source>
</evidence>
<dbReference type="Gene3D" id="1.10.630.10">
    <property type="entry name" value="Cytochrome P450"/>
    <property type="match status" value="1"/>
</dbReference>
<keyword evidence="3 10" id="KW-0349">Heme</keyword>
<evidence type="ECO:0000256" key="4">
    <source>
        <dbReference type="ARBA" id="ARBA00022692"/>
    </source>
</evidence>
<dbReference type="GO" id="GO:0005506">
    <property type="term" value="F:iron ion binding"/>
    <property type="evidence" value="ECO:0007669"/>
    <property type="project" value="InterPro"/>
</dbReference>
<dbReference type="PANTHER" id="PTHR47950">
    <property type="entry name" value="CYTOCHROME P450, FAMILY 76, SUBFAMILY C, POLYPEPTIDE 5-RELATED"/>
    <property type="match status" value="1"/>
</dbReference>
<dbReference type="CDD" id="cd11073">
    <property type="entry name" value="CYP76-like"/>
    <property type="match status" value="1"/>
</dbReference>
<dbReference type="AlphaFoldDB" id="A0A7J7N0U2"/>
<comment type="caution">
    <text evidence="13">The sequence shown here is derived from an EMBL/GenBank/DDBJ whole genome shotgun (WGS) entry which is preliminary data.</text>
</comment>
<keyword evidence="5 10" id="KW-0479">Metal-binding</keyword>
<accession>A0A7J7N0U2</accession>